<comment type="similarity">
    <text evidence="2 10">Belongs to the CobT family.</text>
</comment>
<dbReference type="FunFam" id="3.40.50.10210:FF:000001">
    <property type="entry name" value="Nicotinate-nucleotide--dimethylbenzimidazole phosphoribosyltransferase"/>
    <property type="match status" value="1"/>
</dbReference>
<evidence type="ECO:0000256" key="5">
    <source>
        <dbReference type="ARBA" id="ARBA00022573"/>
    </source>
</evidence>
<dbReference type="RefSeq" id="WP_070123846.1">
    <property type="nucleotide sequence ID" value="NZ_MDHN01000008.1"/>
</dbReference>
<evidence type="ECO:0000256" key="8">
    <source>
        <dbReference type="ARBA" id="ARBA00030686"/>
    </source>
</evidence>
<dbReference type="InterPro" id="IPR017846">
    <property type="entry name" value="Nict_dMeBzImd_PRibTrfase_bact"/>
</dbReference>
<dbReference type="UniPathway" id="UPA00061">
    <property type="reaction ID" value="UER00516"/>
</dbReference>
<keyword evidence="6 10" id="KW-0328">Glycosyltransferase</keyword>
<proteinExistence type="inferred from homology"/>
<dbReference type="NCBIfam" id="TIGR03160">
    <property type="entry name" value="cobT_DBIPRT"/>
    <property type="match status" value="1"/>
</dbReference>
<evidence type="ECO:0000256" key="2">
    <source>
        <dbReference type="ARBA" id="ARBA00007110"/>
    </source>
</evidence>
<comment type="function">
    <text evidence="10">Catalyzes the synthesis of alpha-ribazole-5'-phosphate from nicotinate mononucleotide (NAMN) and 5,6-dimethylbenzimidazole (DMB).</text>
</comment>
<dbReference type="NCBIfam" id="NF000996">
    <property type="entry name" value="PRK00105.1"/>
    <property type="match status" value="1"/>
</dbReference>
<dbReference type="GO" id="GO:0009236">
    <property type="term" value="P:cobalamin biosynthetic process"/>
    <property type="evidence" value="ECO:0007669"/>
    <property type="project" value="UniProtKB-UniRule"/>
</dbReference>
<evidence type="ECO:0000313" key="11">
    <source>
        <dbReference type="EMBL" id="OFC72064.1"/>
    </source>
</evidence>
<dbReference type="Gene3D" id="3.40.50.10210">
    <property type="match status" value="1"/>
</dbReference>
<dbReference type="EMBL" id="MDHN01000008">
    <property type="protein sequence ID" value="OFC72064.1"/>
    <property type="molecule type" value="Genomic_DNA"/>
</dbReference>
<dbReference type="InterPro" id="IPR023195">
    <property type="entry name" value="Nict_dMeBzImd_PRibTrfase_N"/>
</dbReference>
<dbReference type="InterPro" id="IPR036087">
    <property type="entry name" value="Nict_dMeBzImd_PRibTrfase_sf"/>
</dbReference>
<dbReference type="HAMAP" id="MF_00230">
    <property type="entry name" value="CobT"/>
    <property type="match status" value="1"/>
</dbReference>
<dbReference type="OrthoDB" id="9781491at2"/>
<keyword evidence="5 10" id="KW-0169">Cobalamin biosynthesis</keyword>
<accession>A0A1E7ZF29</accession>
<dbReference type="AlphaFoldDB" id="A0A1E7ZF29"/>
<gene>
    <name evidence="10" type="primary">cobT</name>
    <name evidence="11" type="ORF">BFC18_05005</name>
</gene>
<evidence type="ECO:0000256" key="4">
    <source>
        <dbReference type="ARBA" id="ARBA00015486"/>
    </source>
</evidence>
<comment type="pathway">
    <text evidence="1 10">Nucleoside biosynthesis; alpha-ribazole biosynthesis; alpha-ribazole from 5,6-dimethylbenzimidazole: step 1/2.</text>
</comment>
<dbReference type="PANTHER" id="PTHR43463:SF1">
    <property type="entry name" value="NICOTINATE-NUCLEOTIDE--DIMETHYLBENZIMIDAZOLE PHOSPHORIBOSYLTRANSFERASE"/>
    <property type="match status" value="1"/>
</dbReference>
<reference evidence="11 12" key="1">
    <citation type="submission" date="2016-08" db="EMBL/GenBank/DDBJ databases">
        <authorList>
            <person name="Seilhamer J.J."/>
        </authorList>
    </citation>
    <scope>NUCLEOTIDE SEQUENCE [LARGE SCALE GENOMIC DNA]</scope>
    <source>
        <strain evidence="11 12">KCTC 42603</strain>
    </source>
</reference>
<sequence length="357" mass="37400">MSIYNNQFWSIEAVDKTALPLIQAEIDNKTKPPGSLGLLEPLARQLALCQWQGDIRPVYLTKPTMLVFAADHGIATHNISIAPQAVTHQMVLSFINGGAAINSFCASAGLTLQVIDCGVLEPISGSHDNFINSRIAAGTQDMSKQAAMTATEAELSLLQGAEVAKAAIEAGANILGFGEMGIGNTSAAAALSCLLTGIPLDELVGAGTGISEHQYIRKHALLQQTINRVTQSVGESPINAELAVQEAGGFEIAQIAGAMLATAQARKVILVDGFIVTSAALLALQIAPEIRDYMVFSHCSGEKGHRRVLEHLEATPLLDMGLRLGEGTGAALAMPLLKAAAAFYNDMATFDSAGVTL</sequence>
<name>A0A1E7ZF29_9ALTE</name>
<comment type="caution">
    <text evidence="11">The sequence shown here is derived from an EMBL/GenBank/DDBJ whole genome shotgun (WGS) entry which is preliminary data.</text>
</comment>
<dbReference type="CDD" id="cd02439">
    <property type="entry name" value="DMB-PRT_CobT"/>
    <property type="match status" value="1"/>
</dbReference>
<dbReference type="Pfam" id="PF02277">
    <property type="entry name" value="DBI_PRT"/>
    <property type="match status" value="1"/>
</dbReference>
<dbReference type="EC" id="2.4.2.21" evidence="3 10"/>
<feature type="active site" description="Proton acceptor" evidence="10">
    <location>
        <position position="326"/>
    </location>
</feature>
<evidence type="ECO:0000256" key="3">
    <source>
        <dbReference type="ARBA" id="ARBA00011991"/>
    </source>
</evidence>
<comment type="catalytic activity">
    <reaction evidence="9 10">
        <text>5,6-dimethylbenzimidazole + nicotinate beta-D-ribonucleotide = alpha-ribazole 5'-phosphate + nicotinate + H(+)</text>
        <dbReference type="Rhea" id="RHEA:11196"/>
        <dbReference type="ChEBI" id="CHEBI:15378"/>
        <dbReference type="ChEBI" id="CHEBI:15890"/>
        <dbReference type="ChEBI" id="CHEBI:32544"/>
        <dbReference type="ChEBI" id="CHEBI:57502"/>
        <dbReference type="ChEBI" id="CHEBI:57918"/>
        <dbReference type="EC" id="2.4.2.21"/>
    </reaction>
</comment>
<organism evidence="11 12">
    <name type="scientific">Alteromonas confluentis</name>
    <dbReference type="NCBI Taxonomy" id="1656094"/>
    <lineage>
        <taxon>Bacteria</taxon>
        <taxon>Pseudomonadati</taxon>
        <taxon>Pseudomonadota</taxon>
        <taxon>Gammaproteobacteria</taxon>
        <taxon>Alteromonadales</taxon>
        <taxon>Alteromonadaceae</taxon>
        <taxon>Alteromonas/Salinimonas group</taxon>
        <taxon>Alteromonas</taxon>
    </lineage>
</organism>
<evidence type="ECO:0000256" key="7">
    <source>
        <dbReference type="ARBA" id="ARBA00022679"/>
    </source>
</evidence>
<evidence type="ECO:0000256" key="10">
    <source>
        <dbReference type="HAMAP-Rule" id="MF_00230"/>
    </source>
</evidence>
<dbReference type="PANTHER" id="PTHR43463">
    <property type="entry name" value="NICOTINATE-NUCLEOTIDE--DIMETHYLBENZIMIDAZOLE PHOSPHORIBOSYLTRANSFERASE"/>
    <property type="match status" value="1"/>
</dbReference>
<evidence type="ECO:0000256" key="6">
    <source>
        <dbReference type="ARBA" id="ARBA00022676"/>
    </source>
</evidence>
<evidence type="ECO:0000256" key="1">
    <source>
        <dbReference type="ARBA" id="ARBA00005049"/>
    </source>
</evidence>
<dbReference type="GO" id="GO:0008939">
    <property type="term" value="F:nicotinate-nucleotide-dimethylbenzimidazole phosphoribosyltransferase activity"/>
    <property type="evidence" value="ECO:0007669"/>
    <property type="project" value="UniProtKB-UniRule"/>
</dbReference>
<dbReference type="SUPFAM" id="SSF52733">
    <property type="entry name" value="Nicotinate mononucleotide:5,6-dimethylbenzimidazole phosphoribosyltransferase (CobT)"/>
    <property type="match status" value="1"/>
</dbReference>
<dbReference type="Gene3D" id="1.10.1610.10">
    <property type="match status" value="1"/>
</dbReference>
<dbReference type="Proteomes" id="UP000175691">
    <property type="component" value="Unassembled WGS sequence"/>
</dbReference>
<dbReference type="InterPro" id="IPR003200">
    <property type="entry name" value="Nict_dMeBzImd_PRibTrfase"/>
</dbReference>
<evidence type="ECO:0000256" key="9">
    <source>
        <dbReference type="ARBA" id="ARBA00047340"/>
    </source>
</evidence>
<keyword evidence="12" id="KW-1185">Reference proteome</keyword>
<keyword evidence="7 10" id="KW-0808">Transferase</keyword>
<protein>
    <recommendedName>
        <fullName evidence="4 10">Nicotinate-nucleotide--dimethylbenzimidazole phosphoribosyltransferase</fullName>
        <shortName evidence="10">NN:DBI PRT</shortName>
        <ecNumber evidence="3 10">2.4.2.21</ecNumber>
    </recommendedName>
    <alternativeName>
        <fullName evidence="8 10">N(1)-alpha-phosphoribosyltransferase</fullName>
    </alternativeName>
</protein>
<evidence type="ECO:0000313" key="12">
    <source>
        <dbReference type="Proteomes" id="UP000175691"/>
    </source>
</evidence>
<dbReference type="STRING" id="1656094.BFC18_05005"/>